<organism evidence="1 2">
    <name type="scientific">Funneliformis geosporum</name>
    <dbReference type="NCBI Taxonomy" id="1117311"/>
    <lineage>
        <taxon>Eukaryota</taxon>
        <taxon>Fungi</taxon>
        <taxon>Fungi incertae sedis</taxon>
        <taxon>Mucoromycota</taxon>
        <taxon>Glomeromycotina</taxon>
        <taxon>Glomeromycetes</taxon>
        <taxon>Glomerales</taxon>
        <taxon>Glomeraceae</taxon>
        <taxon>Funneliformis</taxon>
    </lineage>
</organism>
<feature type="non-terminal residue" evidence="1">
    <location>
        <position position="1"/>
    </location>
</feature>
<dbReference type="Proteomes" id="UP001153678">
    <property type="component" value="Unassembled WGS sequence"/>
</dbReference>
<dbReference type="OrthoDB" id="2445623at2759"/>
<keyword evidence="2" id="KW-1185">Reference proteome</keyword>
<evidence type="ECO:0000313" key="1">
    <source>
        <dbReference type="EMBL" id="CAI2193857.1"/>
    </source>
</evidence>
<evidence type="ECO:0000313" key="2">
    <source>
        <dbReference type="Proteomes" id="UP001153678"/>
    </source>
</evidence>
<name>A0A9W4T607_9GLOM</name>
<reference evidence="1" key="1">
    <citation type="submission" date="2022-08" db="EMBL/GenBank/DDBJ databases">
        <authorList>
            <person name="Kallberg Y."/>
            <person name="Tangrot J."/>
            <person name="Rosling A."/>
        </authorList>
    </citation>
    <scope>NUCLEOTIDE SEQUENCE</scope>
    <source>
        <strain evidence="1">Wild A</strain>
    </source>
</reference>
<sequence length="112" mass="12974">ASDKPYNPSKTFSEHFMDFYRDTTIEDWTCANLVEHYHARSGQKDLKKVMDYIKKDLQKVADVDSEFEVTRKGKAREILDDWKRKLGLLVSSDEFLVRRLAQAGTLGLKDSS</sequence>
<protein>
    <submittedName>
        <fullName evidence="1">18316_t:CDS:1</fullName>
    </submittedName>
</protein>
<comment type="caution">
    <text evidence="1">The sequence shown here is derived from an EMBL/GenBank/DDBJ whole genome shotgun (WGS) entry which is preliminary data.</text>
</comment>
<gene>
    <name evidence="1" type="ORF">FWILDA_LOCUS16286</name>
</gene>
<dbReference type="EMBL" id="CAMKVN010010113">
    <property type="protein sequence ID" value="CAI2193857.1"/>
    <property type="molecule type" value="Genomic_DNA"/>
</dbReference>
<dbReference type="AlphaFoldDB" id="A0A9W4T607"/>
<accession>A0A9W4T607</accession>
<proteinExistence type="predicted"/>